<evidence type="ECO:0000313" key="2">
    <source>
        <dbReference type="EMBL" id="RXM92710.1"/>
    </source>
</evidence>
<sequence>MEHPTVKQERLGEGETSSEMERLSQRLRELDMEIAREMEQAKSRTEERRSPATDRMWPGWVPQSTTTDTLSQARPRADQPDGARRAEQEESDATQSIASLTETVRDIVAIQQAMIEQCRPPQHPGPRLCWGYEQPGHIHAYCPQQAPQPKISWWEMKEDRGRRGNLGPGLQPQTKHQCTSHRGENQYQGTSPFELQGGGRALHHADRHWIHHHPGQTRHPSAGWPVQLG</sequence>
<feature type="region of interest" description="Disordered" evidence="1">
    <location>
        <begin position="163"/>
        <end position="192"/>
    </location>
</feature>
<name>A0A444UX08_ACIRT</name>
<accession>A0A444UX08</accession>
<feature type="compositionally biased region" description="Basic and acidic residues" evidence="1">
    <location>
        <begin position="1"/>
        <end position="52"/>
    </location>
</feature>
<feature type="compositionally biased region" description="Basic and acidic residues" evidence="1">
    <location>
        <begin position="75"/>
        <end position="88"/>
    </location>
</feature>
<dbReference type="Proteomes" id="UP000289886">
    <property type="component" value="Unassembled WGS sequence"/>
</dbReference>
<protein>
    <submittedName>
        <fullName evidence="2">Uncharacterized protein</fullName>
    </submittedName>
</protein>
<evidence type="ECO:0000313" key="3">
    <source>
        <dbReference type="Proteomes" id="UP000289886"/>
    </source>
</evidence>
<feature type="compositionally biased region" description="Polar residues" evidence="1">
    <location>
        <begin position="62"/>
        <end position="72"/>
    </location>
</feature>
<reference evidence="2 3" key="1">
    <citation type="submission" date="2019-01" db="EMBL/GenBank/DDBJ databases">
        <title>Draft Genome and Complete Hox-Cluster Characterization of the Sterlet Sturgeon (Acipenser ruthenus).</title>
        <authorList>
            <person name="Wei Q."/>
        </authorList>
    </citation>
    <scope>NUCLEOTIDE SEQUENCE [LARGE SCALE GENOMIC DNA]</scope>
    <source>
        <strain evidence="2">WHYD16114868_AA</strain>
        <tissue evidence="2">Blood</tissue>
    </source>
</reference>
<dbReference type="AlphaFoldDB" id="A0A444UX08"/>
<dbReference type="EMBL" id="SCEB01005779">
    <property type="protein sequence ID" value="RXM92710.1"/>
    <property type="molecule type" value="Genomic_DNA"/>
</dbReference>
<organism evidence="2 3">
    <name type="scientific">Acipenser ruthenus</name>
    <name type="common">Sterlet sturgeon</name>
    <dbReference type="NCBI Taxonomy" id="7906"/>
    <lineage>
        <taxon>Eukaryota</taxon>
        <taxon>Metazoa</taxon>
        <taxon>Chordata</taxon>
        <taxon>Craniata</taxon>
        <taxon>Vertebrata</taxon>
        <taxon>Euteleostomi</taxon>
        <taxon>Actinopterygii</taxon>
        <taxon>Chondrostei</taxon>
        <taxon>Acipenseriformes</taxon>
        <taxon>Acipenseridae</taxon>
        <taxon>Acipenser</taxon>
    </lineage>
</organism>
<evidence type="ECO:0000256" key="1">
    <source>
        <dbReference type="SAM" id="MobiDB-lite"/>
    </source>
</evidence>
<feature type="region of interest" description="Disordered" evidence="1">
    <location>
        <begin position="1"/>
        <end position="99"/>
    </location>
</feature>
<comment type="caution">
    <text evidence="2">The sequence shown here is derived from an EMBL/GenBank/DDBJ whole genome shotgun (WGS) entry which is preliminary data.</text>
</comment>
<keyword evidence="3" id="KW-1185">Reference proteome</keyword>
<gene>
    <name evidence="2" type="ORF">EOD39_19847</name>
</gene>
<proteinExistence type="predicted"/>